<dbReference type="AlphaFoldDB" id="A0AAE3RC52"/>
<dbReference type="SMART" id="SM00867">
    <property type="entry name" value="YceI"/>
    <property type="match status" value="1"/>
</dbReference>
<comment type="caution">
    <text evidence="2">The sequence shown here is derived from an EMBL/GenBank/DDBJ whole genome shotgun (WGS) entry which is preliminary data.</text>
</comment>
<keyword evidence="3" id="KW-1185">Reference proteome</keyword>
<dbReference type="Pfam" id="PF04264">
    <property type="entry name" value="YceI"/>
    <property type="match status" value="1"/>
</dbReference>
<dbReference type="Gene3D" id="2.40.128.110">
    <property type="entry name" value="Lipid/polyisoprenoid-binding, YceI-like"/>
    <property type="match status" value="1"/>
</dbReference>
<evidence type="ECO:0000313" key="3">
    <source>
        <dbReference type="Proteomes" id="UP001232063"/>
    </source>
</evidence>
<dbReference type="EMBL" id="JASJOU010000013">
    <property type="protein sequence ID" value="MDJ1504818.1"/>
    <property type="molecule type" value="Genomic_DNA"/>
</dbReference>
<dbReference type="InterPro" id="IPR007372">
    <property type="entry name" value="Lipid/polyisoprenoid-bd_YceI"/>
</dbReference>
<feature type="domain" description="Lipid/polyisoprenoid-binding YceI-like" evidence="1">
    <location>
        <begin position="3"/>
        <end position="172"/>
    </location>
</feature>
<sequence>MATWAIDPLHSEIQFRVKHLVISNVTGSFQKFEGKVEADKEDFSDASIAFSADIDSIFTGNEQRDGHLKSGDFFDAAQHPKLSFQSTSFKKVSGDEFTLEGDLSIKGVTKPVKLEVEFGGTTKDLYGNTKAGFEIKGKISRKAFGLTWDAVTEAGGAVVSDEIRLILNVQVAKQA</sequence>
<dbReference type="SUPFAM" id="SSF101874">
    <property type="entry name" value="YceI-like"/>
    <property type="match status" value="1"/>
</dbReference>
<organism evidence="2 3">
    <name type="scientific">Xanthocytophaga agilis</name>
    <dbReference type="NCBI Taxonomy" id="3048010"/>
    <lineage>
        <taxon>Bacteria</taxon>
        <taxon>Pseudomonadati</taxon>
        <taxon>Bacteroidota</taxon>
        <taxon>Cytophagia</taxon>
        <taxon>Cytophagales</taxon>
        <taxon>Rhodocytophagaceae</taxon>
        <taxon>Xanthocytophaga</taxon>
    </lineage>
</organism>
<dbReference type="RefSeq" id="WP_314516475.1">
    <property type="nucleotide sequence ID" value="NZ_JASJOU010000013.1"/>
</dbReference>
<gene>
    <name evidence="2" type="ORF">QNI22_29415</name>
</gene>
<evidence type="ECO:0000259" key="1">
    <source>
        <dbReference type="SMART" id="SM00867"/>
    </source>
</evidence>
<dbReference type="PANTHER" id="PTHR34406">
    <property type="entry name" value="PROTEIN YCEI"/>
    <property type="match status" value="1"/>
</dbReference>
<accession>A0AAE3RC52</accession>
<dbReference type="InterPro" id="IPR036761">
    <property type="entry name" value="TTHA0802/YceI-like_sf"/>
</dbReference>
<protein>
    <submittedName>
        <fullName evidence="2">YceI family protein</fullName>
    </submittedName>
</protein>
<reference evidence="2" key="1">
    <citation type="submission" date="2023-05" db="EMBL/GenBank/DDBJ databases">
        <authorList>
            <person name="Zhang X."/>
        </authorList>
    </citation>
    <scope>NUCLEOTIDE SEQUENCE</scope>
    <source>
        <strain evidence="2">BD1B2-1</strain>
    </source>
</reference>
<dbReference type="PANTHER" id="PTHR34406:SF1">
    <property type="entry name" value="PROTEIN YCEI"/>
    <property type="match status" value="1"/>
</dbReference>
<evidence type="ECO:0000313" key="2">
    <source>
        <dbReference type="EMBL" id="MDJ1504818.1"/>
    </source>
</evidence>
<name>A0AAE3RC52_9BACT</name>
<proteinExistence type="predicted"/>
<dbReference type="Proteomes" id="UP001232063">
    <property type="component" value="Unassembled WGS sequence"/>
</dbReference>